<evidence type="ECO:0000313" key="3">
    <source>
        <dbReference type="Proteomes" id="UP001424459"/>
    </source>
</evidence>
<dbReference type="EMBL" id="BAABBR010000001">
    <property type="protein sequence ID" value="GAA4039056.1"/>
    <property type="molecule type" value="Genomic_DNA"/>
</dbReference>
<sequence>MSAEVSLLIITYQAEATVAAALHAALAQEGPPLDIVVSDDASRDETFAIAAAIADTYRGPHRVRCFRNPTNLGLIGNVLAGAARCEGGLILLAAGDDRSHPERARRLAEAWQAAGSPDAAVVYSDVRPIGEDGAPVAGWNEQVARPPWTLERLARGGTGPLGASCAITPRLLAAPEPIDTSIRHEDRVFPFRALLLGGQMLFVDAKLVDYQVTGGVSRQAAATPLEELTTLTSRFHRATLPDARARLRDAELAGASPAILRRCRQTLREQEALLALSSGEPAGRTLARAVAAGARPLPLLAYLARLAKAKLAR</sequence>
<name>A0ABP7UAN0_9SPHN</name>
<accession>A0ABP7UAN0</accession>
<dbReference type="SUPFAM" id="SSF53448">
    <property type="entry name" value="Nucleotide-diphospho-sugar transferases"/>
    <property type="match status" value="1"/>
</dbReference>
<keyword evidence="3" id="KW-1185">Reference proteome</keyword>
<evidence type="ECO:0000313" key="2">
    <source>
        <dbReference type="EMBL" id="GAA4039056.1"/>
    </source>
</evidence>
<protein>
    <recommendedName>
        <fullName evidence="1">Glycosyltransferase 2-like domain-containing protein</fullName>
    </recommendedName>
</protein>
<dbReference type="InterPro" id="IPR050834">
    <property type="entry name" value="Glycosyltransf_2"/>
</dbReference>
<dbReference type="Pfam" id="PF00535">
    <property type="entry name" value="Glycos_transf_2"/>
    <property type="match status" value="1"/>
</dbReference>
<gene>
    <name evidence="2" type="ORF">GCM10022281_19920</name>
</gene>
<dbReference type="RefSeq" id="WP_344696927.1">
    <property type="nucleotide sequence ID" value="NZ_BAABBR010000001.1"/>
</dbReference>
<dbReference type="InterPro" id="IPR029044">
    <property type="entry name" value="Nucleotide-diphossugar_trans"/>
</dbReference>
<feature type="domain" description="Glycosyltransferase 2-like" evidence="1">
    <location>
        <begin position="6"/>
        <end position="115"/>
    </location>
</feature>
<dbReference type="Proteomes" id="UP001424459">
    <property type="component" value="Unassembled WGS sequence"/>
</dbReference>
<dbReference type="InterPro" id="IPR001173">
    <property type="entry name" value="Glyco_trans_2-like"/>
</dbReference>
<reference evidence="3" key="1">
    <citation type="journal article" date="2019" name="Int. J. Syst. Evol. Microbiol.">
        <title>The Global Catalogue of Microorganisms (GCM) 10K type strain sequencing project: providing services to taxonomists for standard genome sequencing and annotation.</title>
        <authorList>
            <consortium name="The Broad Institute Genomics Platform"/>
            <consortium name="The Broad Institute Genome Sequencing Center for Infectious Disease"/>
            <person name="Wu L."/>
            <person name="Ma J."/>
        </authorList>
    </citation>
    <scope>NUCLEOTIDE SEQUENCE [LARGE SCALE GENOMIC DNA]</scope>
    <source>
        <strain evidence="3">JCM 17564</strain>
    </source>
</reference>
<dbReference type="PANTHER" id="PTHR43685">
    <property type="entry name" value="GLYCOSYLTRANSFERASE"/>
    <property type="match status" value="1"/>
</dbReference>
<comment type="caution">
    <text evidence="2">The sequence shown here is derived from an EMBL/GenBank/DDBJ whole genome shotgun (WGS) entry which is preliminary data.</text>
</comment>
<dbReference type="PANTHER" id="PTHR43685:SF2">
    <property type="entry name" value="GLYCOSYLTRANSFERASE 2-LIKE DOMAIN-CONTAINING PROTEIN"/>
    <property type="match status" value="1"/>
</dbReference>
<evidence type="ECO:0000259" key="1">
    <source>
        <dbReference type="Pfam" id="PF00535"/>
    </source>
</evidence>
<dbReference type="Gene3D" id="3.90.550.10">
    <property type="entry name" value="Spore Coat Polysaccharide Biosynthesis Protein SpsA, Chain A"/>
    <property type="match status" value="1"/>
</dbReference>
<proteinExistence type="predicted"/>
<organism evidence="2 3">
    <name type="scientific">Sphingomonas rosea</name>
    <dbReference type="NCBI Taxonomy" id="335605"/>
    <lineage>
        <taxon>Bacteria</taxon>
        <taxon>Pseudomonadati</taxon>
        <taxon>Pseudomonadota</taxon>
        <taxon>Alphaproteobacteria</taxon>
        <taxon>Sphingomonadales</taxon>
        <taxon>Sphingomonadaceae</taxon>
        <taxon>Sphingomonas</taxon>
    </lineage>
</organism>